<name>A0AAD9V9L4_ACRCE</name>
<keyword evidence="6 8" id="KW-0695">RNA-directed DNA polymerase</keyword>
<evidence type="ECO:0000256" key="1">
    <source>
        <dbReference type="ARBA" id="ARBA00022679"/>
    </source>
</evidence>
<comment type="caution">
    <text evidence="8">The sequence shown here is derived from an EMBL/GenBank/DDBJ whole genome shotgun (WGS) entry which is preliminary data.</text>
</comment>
<keyword evidence="4" id="KW-0255">Endonuclease</keyword>
<keyword evidence="5" id="KW-0378">Hydrolase</keyword>
<dbReference type="GO" id="GO:0004519">
    <property type="term" value="F:endonuclease activity"/>
    <property type="evidence" value="ECO:0007669"/>
    <property type="project" value="UniProtKB-KW"/>
</dbReference>
<evidence type="ECO:0000256" key="6">
    <source>
        <dbReference type="ARBA" id="ARBA00022918"/>
    </source>
</evidence>
<evidence type="ECO:0000259" key="7">
    <source>
        <dbReference type="PROSITE" id="PS50878"/>
    </source>
</evidence>
<dbReference type="GO" id="GO:0003964">
    <property type="term" value="F:RNA-directed DNA polymerase activity"/>
    <property type="evidence" value="ECO:0007669"/>
    <property type="project" value="UniProtKB-KW"/>
</dbReference>
<dbReference type="Proteomes" id="UP001249851">
    <property type="component" value="Unassembled WGS sequence"/>
</dbReference>
<evidence type="ECO:0000313" key="9">
    <source>
        <dbReference type="Proteomes" id="UP001249851"/>
    </source>
</evidence>
<dbReference type="InterPro" id="IPR041373">
    <property type="entry name" value="RT_RNaseH"/>
</dbReference>
<dbReference type="InterPro" id="IPR043502">
    <property type="entry name" value="DNA/RNA_pol_sf"/>
</dbReference>
<dbReference type="PANTHER" id="PTHR33332">
    <property type="entry name" value="REVERSE TRANSCRIPTASE DOMAIN-CONTAINING PROTEIN"/>
    <property type="match status" value="1"/>
</dbReference>
<evidence type="ECO:0000256" key="5">
    <source>
        <dbReference type="ARBA" id="ARBA00022801"/>
    </source>
</evidence>
<keyword evidence="1" id="KW-0808">Transferase</keyword>
<dbReference type="PROSITE" id="PS50878">
    <property type="entry name" value="RT_POL"/>
    <property type="match status" value="1"/>
</dbReference>
<protein>
    <submittedName>
        <fullName evidence="8">RNA-directed DNA polymerase from transposon BS</fullName>
    </submittedName>
</protein>
<reference evidence="8" key="2">
    <citation type="journal article" date="2023" name="Science">
        <title>Genomic signatures of disease resistance in endangered staghorn corals.</title>
        <authorList>
            <person name="Vollmer S.V."/>
            <person name="Selwyn J.D."/>
            <person name="Despard B.A."/>
            <person name="Roesel C.L."/>
        </authorList>
    </citation>
    <scope>NUCLEOTIDE SEQUENCE</scope>
    <source>
        <strain evidence="8">K2</strain>
    </source>
</reference>
<dbReference type="SUPFAM" id="SSF56672">
    <property type="entry name" value="DNA/RNA polymerases"/>
    <property type="match status" value="2"/>
</dbReference>
<dbReference type="AlphaFoldDB" id="A0AAD9V9L4"/>
<accession>A0AAD9V9L4</accession>
<organism evidence="8 9">
    <name type="scientific">Acropora cervicornis</name>
    <name type="common">Staghorn coral</name>
    <dbReference type="NCBI Taxonomy" id="6130"/>
    <lineage>
        <taxon>Eukaryota</taxon>
        <taxon>Metazoa</taxon>
        <taxon>Cnidaria</taxon>
        <taxon>Anthozoa</taxon>
        <taxon>Hexacorallia</taxon>
        <taxon>Scleractinia</taxon>
        <taxon>Astrocoeniina</taxon>
        <taxon>Acroporidae</taxon>
        <taxon>Acropora</taxon>
    </lineage>
</organism>
<reference evidence="8" key="1">
    <citation type="journal article" date="2023" name="G3 (Bethesda)">
        <title>Whole genome assembly and annotation of the endangered Caribbean coral Acropora cervicornis.</title>
        <authorList>
            <person name="Selwyn J.D."/>
            <person name="Vollmer S.V."/>
        </authorList>
    </citation>
    <scope>NUCLEOTIDE SEQUENCE</scope>
    <source>
        <strain evidence="8">K2</strain>
    </source>
</reference>
<gene>
    <name evidence="8" type="ORF">P5673_009841</name>
</gene>
<evidence type="ECO:0000256" key="2">
    <source>
        <dbReference type="ARBA" id="ARBA00022695"/>
    </source>
</evidence>
<proteinExistence type="predicted"/>
<evidence type="ECO:0000313" key="8">
    <source>
        <dbReference type="EMBL" id="KAK2566341.1"/>
    </source>
</evidence>
<dbReference type="Pfam" id="PF00078">
    <property type="entry name" value="RVT_1"/>
    <property type="match status" value="1"/>
</dbReference>
<sequence length="643" mass="73201">MLVPWDSGQYLCKRRVERLVPSASRSLSPVECRYIQTEKDALALVWACDLVHLYLYGSSQFDLVTDHEALKSSQESCSSGVKTKDRPRAKVWWPEMDRDAERRCTECYGWQLVTKNVPPPPVKPTVLPKQRWEEVAMDLTGPLPSGEYLMASKQPPAKPSFVDWTPNSQDMDYLKACHAPVKKVKIKHRQCPFVDEQLKQHLSERDQLLKIAKDTNSPQEWQTYRAKRNEVKVRLREAEREHVQSQLASCQKNSSKWRVIRNCIPRKESTQTVYSRDVKIIADELNDFFSTVGSRAAEASASLALTHDLSTVSLPMISDQNMPDSEKFHFQAVSENEIKRIVMSFQSNKAPGYDKVPMAVIKDALPCILLALTDIVNQSLLSSVFPASWKISEVVPLPKDGDLELANNNRPVSLFPAVSKICERLALYQLMAYMKSRKRLTEHQSGNKAQYSTETLNVMMTDKFLEAMNNKMLTLMVVLDLSKAFDSIDHAKLLLKLRSLGVSCTALEWFRSYMHDRQQYIRIGSEMSEMCQSTHGVPQGSILGPALFKVYINDMPGVPDYCSLESYVDDSKLHLSFLVEDIDGAARQITEDLRKVAAWCCQNSLLINPDKTKLIWIYTLLYWGKSCVRLFQRGTLGCISTLH</sequence>
<dbReference type="GO" id="GO:0016787">
    <property type="term" value="F:hydrolase activity"/>
    <property type="evidence" value="ECO:0007669"/>
    <property type="project" value="UniProtKB-KW"/>
</dbReference>
<keyword evidence="9" id="KW-1185">Reference proteome</keyword>
<dbReference type="EMBL" id="JARQWQ010000017">
    <property type="protein sequence ID" value="KAK2566341.1"/>
    <property type="molecule type" value="Genomic_DNA"/>
</dbReference>
<dbReference type="Pfam" id="PF17917">
    <property type="entry name" value="RT_RNaseH"/>
    <property type="match status" value="1"/>
</dbReference>
<dbReference type="InterPro" id="IPR000477">
    <property type="entry name" value="RT_dom"/>
</dbReference>
<evidence type="ECO:0000256" key="3">
    <source>
        <dbReference type="ARBA" id="ARBA00022722"/>
    </source>
</evidence>
<feature type="domain" description="Reverse transcriptase" evidence="7">
    <location>
        <begin position="378"/>
        <end position="627"/>
    </location>
</feature>
<evidence type="ECO:0000256" key="4">
    <source>
        <dbReference type="ARBA" id="ARBA00022759"/>
    </source>
</evidence>
<dbReference type="CDD" id="cd01650">
    <property type="entry name" value="RT_nLTR_like"/>
    <property type="match status" value="1"/>
</dbReference>
<keyword evidence="3" id="KW-0540">Nuclease</keyword>
<keyword evidence="2" id="KW-0548">Nucleotidyltransferase</keyword>